<organism evidence="1 2">
    <name type="scientific">Diabrotica balteata</name>
    <name type="common">Banded cucumber beetle</name>
    <dbReference type="NCBI Taxonomy" id="107213"/>
    <lineage>
        <taxon>Eukaryota</taxon>
        <taxon>Metazoa</taxon>
        <taxon>Ecdysozoa</taxon>
        <taxon>Arthropoda</taxon>
        <taxon>Hexapoda</taxon>
        <taxon>Insecta</taxon>
        <taxon>Pterygota</taxon>
        <taxon>Neoptera</taxon>
        <taxon>Endopterygota</taxon>
        <taxon>Coleoptera</taxon>
        <taxon>Polyphaga</taxon>
        <taxon>Cucujiformia</taxon>
        <taxon>Chrysomeloidea</taxon>
        <taxon>Chrysomelidae</taxon>
        <taxon>Galerucinae</taxon>
        <taxon>Diabroticina</taxon>
        <taxon>Diabroticites</taxon>
        <taxon>Diabrotica</taxon>
    </lineage>
</organism>
<keyword evidence="2" id="KW-1185">Reference proteome</keyword>
<gene>
    <name evidence="1" type="ORF">DIABBA_LOCUS12526</name>
</gene>
<evidence type="ECO:0000313" key="1">
    <source>
        <dbReference type="EMBL" id="CAG9839792.1"/>
    </source>
</evidence>
<protein>
    <submittedName>
        <fullName evidence="1">Uncharacterized protein</fullName>
    </submittedName>
</protein>
<dbReference type="AlphaFoldDB" id="A0A9N9XK54"/>
<name>A0A9N9XK54_DIABA</name>
<dbReference type="EMBL" id="OU898283">
    <property type="protein sequence ID" value="CAG9839792.1"/>
    <property type="molecule type" value="Genomic_DNA"/>
</dbReference>
<proteinExistence type="predicted"/>
<reference evidence="1" key="1">
    <citation type="submission" date="2022-01" db="EMBL/GenBank/DDBJ databases">
        <authorList>
            <person name="King R."/>
        </authorList>
    </citation>
    <scope>NUCLEOTIDE SEQUENCE</scope>
</reference>
<dbReference type="OrthoDB" id="286107at2759"/>
<accession>A0A9N9XK54</accession>
<sequence>MAEITEPSESDLHMVISLARQVTGAPSGHGRAKRTKSSATYLALQESYKEKLQKFKDARSARYQEMQLPHRHICDMIAIYLGIEPNEVLEFIIDHSKPLDLLNSFLGKDGPMAILFYYQSGMHFDMHNYYLRS</sequence>
<dbReference type="Proteomes" id="UP001153709">
    <property type="component" value="Chromosome 8"/>
</dbReference>
<evidence type="ECO:0000313" key="2">
    <source>
        <dbReference type="Proteomes" id="UP001153709"/>
    </source>
</evidence>